<feature type="compositionally biased region" description="Polar residues" evidence="1">
    <location>
        <begin position="146"/>
        <end position="169"/>
    </location>
</feature>
<evidence type="ECO:0000256" key="1">
    <source>
        <dbReference type="SAM" id="MobiDB-lite"/>
    </source>
</evidence>
<proteinExistence type="predicted"/>
<sequence length="428" mass="46105">MSSPATVPVSAEPSQEDGTKTISPESRPPSSAGFRLVEVQKPDGTIVTVKKPIKSSPANSTSAAKEEIETKIAKTGAGAVELPAVPEAAITKSPVAPPRFELAKVRKPDGRIVAVKKPIQVLAKEDADATVNKTEADAPRPVITEPASTTSNTPAGPNPPISGTLNAPTDPTKASKLKLTAWDHFDKAEVTFTPNMIFMVGTVGMSISNKIITTKAIQIEEAVVVEEATILEAFFSDSEDDDNHGKDGNNKTGNSTQRMGVKWNSGAAGRQRMAQSSSHNRAYTLPKPQFYEMSKDPYSVHVTSQPELTEKGSLNSSDGQGNIPLPENVQKLEAGYAHWSRWIIWAVEISFPLFYIILGIVIASLDTTPLVNSSVQNIKEAITVAITTWPITFAAITAQKVQFDWYRLDINVGPVPSQQPRNATNFHD</sequence>
<evidence type="ECO:0000313" key="4">
    <source>
        <dbReference type="Proteomes" id="UP000566819"/>
    </source>
</evidence>
<organism evidence="3 4">
    <name type="scientific">Cudoniella acicularis</name>
    <dbReference type="NCBI Taxonomy" id="354080"/>
    <lineage>
        <taxon>Eukaryota</taxon>
        <taxon>Fungi</taxon>
        <taxon>Dikarya</taxon>
        <taxon>Ascomycota</taxon>
        <taxon>Pezizomycotina</taxon>
        <taxon>Leotiomycetes</taxon>
        <taxon>Helotiales</taxon>
        <taxon>Tricladiaceae</taxon>
        <taxon>Cudoniella</taxon>
    </lineage>
</organism>
<keyword evidence="2" id="KW-1133">Transmembrane helix</keyword>
<evidence type="ECO:0000256" key="2">
    <source>
        <dbReference type="SAM" id="Phobius"/>
    </source>
</evidence>
<evidence type="ECO:0000313" key="3">
    <source>
        <dbReference type="EMBL" id="KAF4624680.1"/>
    </source>
</evidence>
<dbReference type="Proteomes" id="UP000566819">
    <property type="component" value="Unassembled WGS sequence"/>
</dbReference>
<feature type="region of interest" description="Disordered" evidence="1">
    <location>
        <begin position="236"/>
        <end position="279"/>
    </location>
</feature>
<feature type="transmembrane region" description="Helical" evidence="2">
    <location>
        <begin position="342"/>
        <end position="365"/>
    </location>
</feature>
<keyword evidence="2" id="KW-0472">Membrane</keyword>
<keyword evidence="2" id="KW-0812">Transmembrane</keyword>
<dbReference type="EMBL" id="JAAMPI010001583">
    <property type="protein sequence ID" value="KAF4624680.1"/>
    <property type="molecule type" value="Genomic_DNA"/>
</dbReference>
<feature type="region of interest" description="Disordered" evidence="1">
    <location>
        <begin position="1"/>
        <end position="33"/>
    </location>
</feature>
<comment type="caution">
    <text evidence="3">The sequence shown here is derived from an EMBL/GenBank/DDBJ whole genome shotgun (WGS) entry which is preliminary data.</text>
</comment>
<keyword evidence="4" id="KW-1185">Reference proteome</keyword>
<name>A0A8H4R757_9HELO</name>
<reference evidence="3 4" key="1">
    <citation type="submission" date="2020-03" db="EMBL/GenBank/DDBJ databases">
        <title>Draft Genome Sequence of Cudoniella acicularis.</title>
        <authorList>
            <person name="Buettner E."/>
            <person name="Kellner H."/>
        </authorList>
    </citation>
    <scope>NUCLEOTIDE SEQUENCE [LARGE SCALE GENOMIC DNA]</scope>
    <source>
        <strain evidence="3 4">DSM 108380</strain>
    </source>
</reference>
<gene>
    <name evidence="3" type="ORF">G7Y89_g13489</name>
</gene>
<accession>A0A8H4R757</accession>
<dbReference type="AlphaFoldDB" id="A0A8H4R757"/>
<dbReference type="OrthoDB" id="10475834at2759"/>
<feature type="region of interest" description="Disordered" evidence="1">
    <location>
        <begin position="133"/>
        <end position="172"/>
    </location>
</feature>
<protein>
    <submittedName>
        <fullName evidence="3">Uncharacterized protein</fullName>
    </submittedName>
</protein>